<organism evidence="2 3">
    <name type="scientific">Rheinheimera lutimaris</name>
    <dbReference type="NCBI Taxonomy" id="2740584"/>
    <lineage>
        <taxon>Bacteria</taxon>
        <taxon>Pseudomonadati</taxon>
        <taxon>Pseudomonadota</taxon>
        <taxon>Gammaproteobacteria</taxon>
        <taxon>Chromatiales</taxon>
        <taxon>Chromatiaceae</taxon>
        <taxon>Rheinheimera</taxon>
    </lineage>
</organism>
<comment type="caution">
    <text evidence="2">The sequence shown here is derived from an EMBL/GenBank/DDBJ whole genome shotgun (WGS) entry which is preliminary data.</text>
</comment>
<keyword evidence="1" id="KW-1133">Transmembrane helix</keyword>
<dbReference type="Proteomes" id="UP000523161">
    <property type="component" value="Unassembled WGS sequence"/>
</dbReference>
<feature type="transmembrane region" description="Helical" evidence="1">
    <location>
        <begin position="6"/>
        <end position="25"/>
    </location>
</feature>
<accession>A0A7Y5AR30</accession>
<gene>
    <name evidence="2" type="ORF">HRH59_10440</name>
</gene>
<dbReference type="EMBL" id="JABSOD010000008">
    <property type="protein sequence ID" value="NRQ42970.1"/>
    <property type="molecule type" value="Genomic_DNA"/>
</dbReference>
<dbReference type="RefSeq" id="WP_173501207.1">
    <property type="nucleotide sequence ID" value="NZ_JABSOD010000008.1"/>
</dbReference>
<keyword evidence="1" id="KW-0472">Membrane</keyword>
<name>A0A7Y5AR30_9GAMM</name>
<proteinExistence type="predicted"/>
<dbReference type="AlphaFoldDB" id="A0A7Y5AR30"/>
<evidence type="ECO:0000313" key="2">
    <source>
        <dbReference type="EMBL" id="NRQ42970.1"/>
    </source>
</evidence>
<reference evidence="2 3" key="1">
    <citation type="submission" date="2020-06" db="EMBL/GenBank/DDBJ databases">
        <title>Rheinheimera sp. nov., a marine bacterium isolated from coastal.</title>
        <authorList>
            <person name="Yu Q."/>
            <person name="Qi Y."/>
            <person name="Pu J."/>
        </authorList>
    </citation>
    <scope>NUCLEOTIDE SEQUENCE [LARGE SCALE GENOMIC DNA]</scope>
    <source>
        <strain evidence="2 3">YQF-2</strain>
    </source>
</reference>
<keyword evidence="1" id="KW-0812">Transmembrane</keyword>
<dbReference type="NCBIfam" id="TIGR02532">
    <property type="entry name" value="IV_pilin_GFxxxE"/>
    <property type="match status" value="1"/>
</dbReference>
<keyword evidence="3" id="KW-1185">Reference proteome</keyword>
<sequence length="264" mass="28740">MRARGFTLVELVISLVILAILAVAVSNYLGLGARMYADVAEREQILGQSRFVAERLVRELRNAAPNSVRVNDVAGLSSCIEFIPVAASGVYRRLPVAPQSSNELQLELFNWNNSLLAQQLIVYPTTPAHYYAASDRRLSLQGASVTNAAAITNPEQGASVQLALATAYSFATDSPERRFYILQTSVSYCARDGEIRRLVGYDFSAGNPPAGAGVLMAQQVKSALFQVQPAVLTRNAVVNMFLQFGSDSSSDMFFNYEVHLPNVP</sequence>
<evidence type="ECO:0000256" key="1">
    <source>
        <dbReference type="SAM" id="Phobius"/>
    </source>
</evidence>
<protein>
    <submittedName>
        <fullName evidence="2">Prepilin-type N-terminal cleavage/methylation domain-containing protein</fullName>
    </submittedName>
</protein>
<evidence type="ECO:0000313" key="3">
    <source>
        <dbReference type="Proteomes" id="UP000523161"/>
    </source>
</evidence>
<dbReference type="PROSITE" id="PS00409">
    <property type="entry name" value="PROKAR_NTER_METHYL"/>
    <property type="match status" value="1"/>
</dbReference>
<dbReference type="InterPro" id="IPR012902">
    <property type="entry name" value="N_methyl_site"/>
</dbReference>
<dbReference type="Pfam" id="PF07963">
    <property type="entry name" value="N_methyl"/>
    <property type="match status" value="1"/>
</dbReference>